<evidence type="ECO:0000256" key="11">
    <source>
        <dbReference type="SAM" id="MobiDB-lite"/>
    </source>
</evidence>
<evidence type="ECO:0000256" key="8">
    <source>
        <dbReference type="ARBA" id="ARBA00023235"/>
    </source>
</evidence>
<keyword evidence="9 10" id="KW-0119">Carbohydrate metabolism</keyword>
<evidence type="ECO:0000256" key="2">
    <source>
        <dbReference type="ARBA" id="ARBA00001911"/>
    </source>
</evidence>
<comment type="cofactor">
    <cofactor evidence="2 10">
        <name>NAD(+)</name>
        <dbReference type="ChEBI" id="CHEBI:57540"/>
    </cofactor>
</comment>
<dbReference type="AlphaFoldDB" id="A0A0L8ABH2"/>
<comment type="subunit">
    <text evidence="10">Homodimer.</text>
</comment>
<comment type="catalytic activity">
    <reaction evidence="1 10">
        <text>UDP-alpha-D-glucose = UDP-alpha-D-galactose</text>
        <dbReference type="Rhea" id="RHEA:22168"/>
        <dbReference type="ChEBI" id="CHEBI:58885"/>
        <dbReference type="ChEBI" id="CHEBI:66914"/>
        <dbReference type="EC" id="5.1.3.2"/>
    </reaction>
</comment>
<dbReference type="Proteomes" id="UP000036890">
    <property type="component" value="Unassembled WGS sequence"/>
</dbReference>
<evidence type="ECO:0000256" key="6">
    <source>
        <dbReference type="ARBA" id="ARBA00018569"/>
    </source>
</evidence>
<evidence type="ECO:0000256" key="1">
    <source>
        <dbReference type="ARBA" id="ARBA00000083"/>
    </source>
</evidence>
<dbReference type="Pfam" id="PF01370">
    <property type="entry name" value="Epimerase"/>
    <property type="match status" value="1"/>
</dbReference>
<comment type="similarity">
    <text evidence="4 10">Belongs to the NAD(P)-dependent epimerase/dehydratase family.</text>
</comment>
<dbReference type="EC" id="5.1.3.2" evidence="5 10"/>
<evidence type="ECO:0000256" key="10">
    <source>
        <dbReference type="RuleBase" id="RU366046"/>
    </source>
</evidence>
<feature type="domain" description="NAD-dependent epimerase/dehydratase" evidence="12">
    <location>
        <begin position="6"/>
        <end position="254"/>
    </location>
</feature>
<dbReference type="Gene3D" id="3.90.25.10">
    <property type="entry name" value="UDP-galactose 4-epimerase, domain 1"/>
    <property type="match status" value="1"/>
</dbReference>
<dbReference type="InterPro" id="IPR005886">
    <property type="entry name" value="UDP_G4E"/>
</dbReference>
<reference evidence="13 14" key="1">
    <citation type="journal article" date="2012" name="J. Bacteriol.">
        <title>Genome sequence of a novel nicotine-degrading strain, Pseudomonas geniculata N1.</title>
        <authorList>
            <person name="Tang H."/>
            <person name="Yu H."/>
            <person name="Tai C."/>
            <person name="Huang K."/>
            <person name="Liu Y."/>
            <person name="Wang L."/>
            <person name="Yao Y."/>
            <person name="Wu G."/>
            <person name="Xu P."/>
        </authorList>
    </citation>
    <scope>NUCLEOTIDE SEQUENCE [LARGE SCALE GENOMIC DNA]</scope>
    <source>
        <strain evidence="13 14">N1</strain>
    </source>
</reference>
<organism evidence="13 14">
    <name type="scientific">Stenotrophomonas geniculata N1</name>
    <dbReference type="NCBI Taxonomy" id="1167641"/>
    <lineage>
        <taxon>Bacteria</taxon>
        <taxon>Pseudomonadati</taxon>
        <taxon>Pseudomonadota</taxon>
        <taxon>Gammaproteobacteria</taxon>
        <taxon>Lysobacterales</taxon>
        <taxon>Lysobacteraceae</taxon>
        <taxon>Stenotrophomonas</taxon>
    </lineage>
</organism>
<dbReference type="Gene3D" id="3.40.50.720">
    <property type="entry name" value="NAD(P)-binding Rossmann-like Domain"/>
    <property type="match status" value="1"/>
</dbReference>
<protein>
    <recommendedName>
        <fullName evidence="6 10">UDP-glucose 4-epimerase</fullName>
        <ecNumber evidence="5 10">5.1.3.2</ecNumber>
    </recommendedName>
</protein>
<evidence type="ECO:0000259" key="12">
    <source>
        <dbReference type="Pfam" id="PF01370"/>
    </source>
</evidence>
<evidence type="ECO:0000256" key="7">
    <source>
        <dbReference type="ARBA" id="ARBA00023027"/>
    </source>
</evidence>
<name>A0A0L8ABH2_9GAMM</name>
<evidence type="ECO:0000313" key="14">
    <source>
        <dbReference type="Proteomes" id="UP000036890"/>
    </source>
</evidence>
<dbReference type="CDD" id="cd05247">
    <property type="entry name" value="UDP_G4E_1_SDR_e"/>
    <property type="match status" value="1"/>
</dbReference>
<dbReference type="EMBL" id="AJLO02000016">
    <property type="protein sequence ID" value="KOE99743.1"/>
    <property type="molecule type" value="Genomic_DNA"/>
</dbReference>
<dbReference type="GO" id="GO:0003978">
    <property type="term" value="F:UDP-glucose 4-epimerase activity"/>
    <property type="evidence" value="ECO:0007669"/>
    <property type="project" value="UniProtKB-UniRule"/>
</dbReference>
<evidence type="ECO:0000256" key="4">
    <source>
        <dbReference type="ARBA" id="ARBA00007637"/>
    </source>
</evidence>
<feature type="region of interest" description="Disordered" evidence="11">
    <location>
        <begin position="326"/>
        <end position="347"/>
    </location>
</feature>
<comment type="pathway">
    <text evidence="3 10">Carbohydrate metabolism; galactose metabolism.</text>
</comment>
<gene>
    <name evidence="13" type="ORF">W7K_07880</name>
</gene>
<evidence type="ECO:0000256" key="5">
    <source>
        <dbReference type="ARBA" id="ARBA00013189"/>
    </source>
</evidence>
<dbReference type="OrthoDB" id="9803010at2"/>
<dbReference type="RefSeq" id="WP_010484700.1">
    <property type="nucleotide sequence ID" value="NZ_AJLO02000016.1"/>
</dbReference>
<dbReference type="GO" id="GO:0006012">
    <property type="term" value="P:galactose metabolic process"/>
    <property type="evidence" value="ECO:0007669"/>
    <property type="project" value="UniProtKB-UniPathway"/>
</dbReference>
<dbReference type="NCBIfam" id="TIGR01179">
    <property type="entry name" value="galE"/>
    <property type="match status" value="1"/>
</dbReference>
<keyword evidence="7 10" id="KW-0520">NAD</keyword>
<evidence type="ECO:0000256" key="9">
    <source>
        <dbReference type="ARBA" id="ARBA00023277"/>
    </source>
</evidence>
<dbReference type="InterPro" id="IPR001509">
    <property type="entry name" value="Epimerase_deHydtase"/>
</dbReference>
<comment type="caution">
    <text evidence="13">The sequence shown here is derived from an EMBL/GenBank/DDBJ whole genome shotgun (WGS) entry which is preliminary data.</text>
</comment>
<accession>A0A0L8ABH2</accession>
<evidence type="ECO:0000256" key="3">
    <source>
        <dbReference type="ARBA" id="ARBA00004947"/>
    </source>
</evidence>
<dbReference type="SUPFAM" id="SSF51735">
    <property type="entry name" value="NAD(P)-binding Rossmann-fold domains"/>
    <property type="match status" value="1"/>
</dbReference>
<dbReference type="PANTHER" id="PTHR43725:SF53">
    <property type="entry name" value="UDP-ARABINOSE 4-EPIMERASE 1"/>
    <property type="match status" value="1"/>
</dbReference>
<dbReference type="InterPro" id="IPR036291">
    <property type="entry name" value="NAD(P)-bd_dom_sf"/>
</dbReference>
<dbReference type="PANTHER" id="PTHR43725">
    <property type="entry name" value="UDP-GLUCOSE 4-EPIMERASE"/>
    <property type="match status" value="1"/>
</dbReference>
<proteinExistence type="inferred from homology"/>
<evidence type="ECO:0000313" key="13">
    <source>
        <dbReference type="EMBL" id="KOE99743.1"/>
    </source>
</evidence>
<sequence>MSTSSILICGGAGYIGSHMAQFLAEAGHSVTVLDNMSTGHRDAVRWGELLEADLLAPETLERALQGRQFDAVMHFAARSLVGESVTDPYAYYANNVTGTLNLLEAMRRHDIDRIVFSSTAAVFGNPQSNVIDEDHPKAPINPYGASKLMAERILADAATAYGLRSTCLRYFNAAGALSDHGIGEAHACETHLIPNVLRAALGIGTAMKVFGDDYATPDGTCVRDYVHVQDLAQAHALALEYMEHTPGAHAFNLGNGQGFSVREVIAAAAEVSGRSIPFELAERRPGDPASLVASSTRARQLLGWRPIWTELAPIIDSAWQWHRNPPTWSPQPAIPDTARSPGEALPA</sequence>
<dbReference type="UniPathway" id="UPA00214"/>
<keyword evidence="8 10" id="KW-0413">Isomerase</keyword>